<evidence type="ECO:0000256" key="1">
    <source>
        <dbReference type="ARBA" id="ARBA00004123"/>
    </source>
</evidence>
<dbReference type="PANTHER" id="PTHR47999">
    <property type="entry name" value="TRANSCRIPTION FACTOR MYB8-RELATED-RELATED"/>
    <property type="match status" value="1"/>
</dbReference>
<dbReference type="GO" id="GO:0005634">
    <property type="term" value="C:nucleus"/>
    <property type="evidence" value="ECO:0007669"/>
    <property type="project" value="UniProtKB-SubCell"/>
</dbReference>
<evidence type="ECO:0000256" key="3">
    <source>
        <dbReference type="ARBA" id="ARBA00023242"/>
    </source>
</evidence>
<dbReference type="Gene3D" id="1.10.10.60">
    <property type="entry name" value="Homeodomain-like"/>
    <property type="match status" value="1"/>
</dbReference>
<keyword evidence="2" id="KW-0238">DNA-binding</keyword>
<dbReference type="Pfam" id="PF00249">
    <property type="entry name" value="Myb_DNA-binding"/>
    <property type="match status" value="1"/>
</dbReference>
<evidence type="ECO:0000259" key="4">
    <source>
        <dbReference type="PROSITE" id="PS50090"/>
    </source>
</evidence>
<name>A0AAV9DRL4_ACOCL</name>
<dbReference type="PROSITE" id="PS50090">
    <property type="entry name" value="MYB_LIKE"/>
    <property type="match status" value="1"/>
</dbReference>
<dbReference type="GO" id="GO:0003677">
    <property type="term" value="F:DNA binding"/>
    <property type="evidence" value="ECO:0007669"/>
    <property type="project" value="UniProtKB-KW"/>
</dbReference>
<reference evidence="5" key="1">
    <citation type="journal article" date="2023" name="Nat. Commun.">
        <title>Diploid and tetraploid genomes of Acorus and the evolution of monocots.</title>
        <authorList>
            <person name="Ma L."/>
            <person name="Liu K.W."/>
            <person name="Li Z."/>
            <person name="Hsiao Y.Y."/>
            <person name="Qi Y."/>
            <person name="Fu T."/>
            <person name="Tang G.D."/>
            <person name="Zhang D."/>
            <person name="Sun W.H."/>
            <person name="Liu D.K."/>
            <person name="Li Y."/>
            <person name="Chen G.Z."/>
            <person name="Liu X.D."/>
            <person name="Liao X.Y."/>
            <person name="Jiang Y.T."/>
            <person name="Yu X."/>
            <person name="Hao Y."/>
            <person name="Huang J."/>
            <person name="Zhao X.W."/>
            <person name="Ke S."/>
            <person name="Chen Y.Y."/>
            <person name="Wu W.L."/>
            <person name="Hsu J.L."/>
            <person name="Lin Y.F."/>
            <person name="Huang M.D."/>
            <person name="Li C.Y."/>
            <person name="Huang L."/>
            <person name="Wang Z.W."/>
            <person name="Zhao X."/>
            <person name="Zhong W.Y."/>
            <person name="Peng D.H."/>
            <person name="Ahmad S."/>
            <person name="Lan S."/>
            <person name="Zhang J.S."/>
            <person name="Tsai W.C."/>
            <person name="Van de Peer Y."/>
            <person name="Liu Z.J."/>
        </authorList>
    </citation>
    <scope>NUCLEOTIDE SEQUENCE</scope>
    <source>
        <strain evidence="5">CP</strain>
    </source>
</reference>
<evidence type="ECO:0000313" key="6">
    <source>
        <dbReference type="Proteomes" id="UP001180020"/>
    </source>
</evidence>
<dbReference type="InterPro" id="IPR015495">
    <property type="entry name" value="Myb_TF_plants"/>
</dbReference>
<proteinExistence type="predicted"/>
<dbReference type="CDD" id="cd00167">
    <property type="entry name" value="SANT"/>
    <property type="match status" value="1"/>
</dbReference>
<gene>
    <name evidence="5" type="primary">TT2</name>
    <name evidence="5" type="ORF">QJS10_CPB11g00054</name>
</gene>
<keyword evidence="6" id="KW-1185">Reference proteome</keyword>
<evidence type="ECO:0000313" key="5">
    <source>
        <dbReference type="EMBL" id="KAK1303814.1"/>
    </source>
</evidence>
<dbReference type="PANTHER" id="PTHR47999:SF96">
    <property type="entry name" value="TRANSCRIPTION REPRESSOR MYB6-LIKE"/>
    <property type="match status" value="1"/>
</dbReference>
<organism evidence="5 6">
    <name type="scientific">Acorus calamus</name>
    <name type="common">Sweet flag</name>
    <dbReference type="NCBI Taxonomy" id="4465"/>
    <lineage>
        <taxon>Eukaryota</taxon>
        <taxon>Viridiplantae</taxon>
        <taxon>Streptophyta</taxon>
        <taxon>Embryophyta</taxon>
        <taxon>Tracheophyta</taxon>
        <taxon>Spermatophyta</taxon>
        <taxon>Magnoliopsida</taxon>
        <taxon>Liliopsida</taxon>
        <taxon>Acoraceae</taxon>
        <taxon>Acorus</taxon>
    </lineage>
</organism>
<sequence>MARKPCCHREGLNKGAWTSQEDKLLSNYISIHGLGRWRSLPKNAETAHAVDVIRTKAVRCTKTFKQCFFNTNKASSSSASPPMEEFCMDGVTREGIGEIFVGDTDNNVSENVILGEASEDDNNMYQEGGLGGECLDPYFDADVWESWFL</sequence>
<comment type="subcellular location">
    <subcellularLocation>
        <location evidence="1">Nucleus</location>
    </subcellularLocation>
</comment>
<dbReference type="SUPFAM" id="SSF46689">
    <property type="entry name" value="Homeodomain-like"/>
    <property type="match status" value="1"/>
</dbReference>
<evidence type="ECO:0000256" key="2">
    <source>
        <dbReference type="ARBA" id="ARBA00023125"/>
    </source>
</evidence>
<dbReference type="EMBL" id="JAUJYO010000011">
    <property type="protein sequence ID" value="KAK1303814.1"/>
    <property type="molecule type" value="Genomic_DNA"/>
</dbReference>
<accession>A0AAV9DRL4</accession>
<feature type="domain" description="Myb-like" evidence="4">
    <location>
        <begin position="9"/>
        <end position="67"/>
    </location>
</feature>
<dbReference type="Proteomes" id="UP001180020">
    <property type="component" value="Unassembled WGS sequence"/>
</dbReference>
<protein>
    <submittedName>
        <fullName evidence="5">Transcription factor TT2</fullName>
    </submittedName>
</protein>
<comment type="caution">
    <text evidence="5">The sequence shown here is derived from an EMBL/GenBank/DDBJ whole genome shotgun (WGS) entry which is preliminary data.</text>
</comment>
<dbReference type="AlphaFoldDB" id="A0AAV9DRL4"/>
<dbReference type="InterPro" id="IPR001005">
    <property type="entry name" value="SANT/Myb"/>
</dbReference>
<keyword evidence="3" id="KW-0539">Nucleus</keyword>
<dbReference type="InterPro" id="IPR009057">
    <property type="entry name" value="Homeodomain-like_sf"/>
</dbReference>
<reference evidence="5" key="2">
    <citation type="submission" date="2023-06" db="EMBL/GenBank/DDBJ databases">
        <authorList>
            <person name="Ma L."/>
            <person name="Liu K.-W."/>
            <person name="Li Z."/>
            <person name="Hsiao Y.-Y."/>
            <person name="Qi Y."/>
            <person name="Fu T."/>
            <person name="Tang G."/>
            <person name="Zhang D."/>
            <person name="Sun W.-H."/>
            <person name="Liu D.-K."/>
            <person name="Li Y."/>
            <person name="Chen G.-Z."/>
            <person name="Liu X.-D."/>
            <person name="Liao X.-Y."/>
            <person name="Jiang Y.-T."/>
            <person name="Yu X."/>
            <person name="Hao Y."/>
            <person name="Huang J."/>
            <person name="Zhao X.-W."/>
            <person name="Ke S."/>
            <person name="Chen Y.-Y."/>
            <person name="Wu W.-L."/>
            <person name="Hsu J.-L."/>
            <person name="Lin Y.-F."/>
            <person name="Huang M.-D."/>
            <person name="Li C.-Y."/>
            <person name="Huang L."/>
            <person name="Wang Z.-W."/>
            <person name="Zhao X."/>
            <person name="Zhong W.-Y."/>
            <person name="Peng D.-H."/>
            <person name="Ahmad S."/>
            <person name="Lan S."/>
            <person name="Zhang J.-S."/>
            <person name="Tsai W.-C."/>
            <person name="Van De Peer Y."/>
            <person name="Liu Z.-J."/>
        </authorList>
    </citation>
    <scope>NUCLEOTIDE SEQUENCE</scope>
    <source>
        <strain evidence="5">CP</strain>
        <tissue evidence="5">Leaves</tissue>
    </source>
</reference>